<gene>
    <name evidence="3" type="ORF">HGMM_F54F02C29</name>
</gene>
<dbReference type="Gene3D" id="3.40.50.410">
    <property type="entry name" value="von Willebrand factor, type A domain"/>
    <property type="match status" value="1"/>
</dbReference>
<name>H5SPR0_9BACT</name>
<evidence type="ECO:0000259" key="2">
    <source>
        <dbReference type="PROSITE" id="PS50234"/>
    </source>
</evidence>
<dbReference type="EMBL" id="AP011794">
    <property type="protein sequence ID" value="BAL58146.1"/>
    <property type="molecule type" value="Genomic_DNA"/>
</dbReference>
<dbReference type="AlphaFoldDB" id="H5SPR0"/>
<feature type="compositionally biased region" description="Pro residues" evidence="1">
    <location>
        <begin position="44"/>
        <end position="64"/>
    </location>
</feature>
<dbReference type="CDD" id="cd00198">
    <property type="entry name" value="vWFA"/>
    <property type="match status" value="1"/>
</dbReference>
<dbReference type="InterPro" id="IPR036465">
    <property type="entry name" value="vWFA_dom_sf"/>
</dbReference>
<reference evidence="3" key="1">
    <citation type="journal article" date="2005" name="Environ. Microbiol.">
        <title>Genetic and functional properties of uncultivated thermophilic crenarchaeotes from a subsurface gold mine as revealed by analysis of genome fragments.</title>
        <authorList>
            <person name="Nunoura T."/>
            <person name="Hirayama H."/>
            <person name="Takami H."/>
            <person name="Oida H."/>
            <person name="Nishi S."/>
            <person name="Shimamura S."/>
            <person name="Suzuki Y."/>
            <person name="Inagaki F."/>
            <person name="Takai K."/>
            <person name="Nealson K.H."/>
            <person name="Horikoshi K."/>
        </authorList>
    </citation>
    <scope>NUCLEOTIDE SEQUENCE</scope>
</reference>
<dbReference type="InterPro" id="IPR017802">
    <property type="entry name" value="VWFA-rel_acidobac-type"/>
</dbReference>
<organism evidence="3">
    <name type="scientific">uncultured Acidobacteriota bacterium</name>
    <dbReference type="NCBI Taxonomy" id="171953"/>
    <lineage>
        <taxon>Bacteria</taxon>
        <taxon>Pseudomonadati</taxon>
        <taxon>Acidobacteriota</taxon>
        <taxon>environmental samples</taxon>
    </lineage>
</organism>
<feature type="domain" description="VWFA" evidence="2">
    <location>
        <begin position="122"/>
        <end position="293"/>
    </location>
</feature>
<dbReference type="SMART" id="SM00327">
    <property type="entry name" value="VWA"/>
    <property type="match status" value="1"/>
</dbReference>
<evidence type="ECO:0000256" key="1">
    <source>
        <dbReference type="SAM" id="MobiDB-lite"/>
    </source>
</evidence>
<feature type="region of interest" description="Disordered" evidence="1">
    <location>
        <begin position="32"/>
        <end position="66"/>
    </location>
</feature>
<proteinExistence type="predicted"/>
<reference evidence="3" key="2">
    <citation type="journal article" date="2012" name="PLoS ONE">
        <title>A Deeply Branching Thermophilic Bacterium with an Ancient Acetyl-CoA Pathway Dominates a Subsurface Ecosystem.</title>
        <authorList>
            <person name="Takami H."/>
            <person name="Noguchi H."/>
            <person name="Takaki Y."/>
            <person name="Uchiyama I."/>
            <person name="Toyoda A."/>
            <person name="Nishi S."/>
            <person name="Chee G.-J."/>
            <person name="Arai W."/>
            <person name="Nunoura T."/>
            <person name="Itoh T."/>
            <person name="Hattori M."/>
            <person name="Takai K."/>
        </authorList>
    </citation>
    <scope>NUCLEOTIDE SEQUENCE</scope>
</reference>
<dbReference type="SUPFAM" id="SSF53300">
    <property type="entry name" value="vWA-like"/>
    <property type="match status" value="1"/>
</dbReference>
<sequence length="341" mass="36937">MKRGVRAIGIVGALVVIGGFLSLGGALAHAHEETQARRVRPGHRPAPPDAERPPVPPPQEPPPVSSAEVISLHSDLVLVTVNVLGPRGEWLTGLGPEDFEILEDGVPQRIAFFSGEAGLPLRLVVLVDTSLSVKGRLEFEKQAIARFFRSVMRPRDLAALISISTEAILRQGFTGDVAQLVTAVRGLKAEGATALYDAVVMAAEFLASVEGRRAIVLLSDGRDTVSRATLGQALRRVQEVGATVYAINVEEPISANVRELIGETALELLARQTGGEVFSPAQLEELDPIFARVTEQLRTQYVLGFYSTNEARDGAFRRLTVRVKREGVIARAREGYYAPRR</sequence>
<dbReference type="InterPro" id="IPR002035">
    <property type="entry name" value="VWF_A"/>
</dbReference>
<dbReference type="NCBIfam" id="TIGR03436">
    <property type="entry name" value="acidobact_VWFA"/>
    <property type="match status" value="1"/>
</dbReference>
<dbReference type="PROSITE" id="PS50234">
    <property type="entry name" value="VWFA"/>
    <property type="match status" value="1"/>
</dbReference>
<protein>
    <submittedName>
        <fullName evidence="3">von Willebrand factor type A</fullName>
    </submittedName>
</protein>
<dbReference type="Pfam" id="PF13519">
    <property type="entry name" value="VWA_2"/>
    <property type="match status" value="1"/>
</dbReference>
<accession>H5SPR0</accession>
<evidence type="ECO:0000313" key="3">
    <source>
        <dbReference type="EMBL" id="BAL58146.1"/>
    </source>
</evidence>